<evidence type="ECO:0000313" key="2">
    <source>
        <dbReference type="EMBL" id="KST65499.1"/>
    </source>
</evidence>
<proteinExistence type="predicted"/>
<dbReference type="Proteomes" id="UP000053372">
    <property type="component" value="Unassembled WGS sequence"/>
</dbReference>
<gene>
    <name evidence="2" type="ORF">BC008_41970</name>
</gene>
<dbReference type="EMBL" id="LMTZ01000107">
    <property type="protein sequence ID" value="KST65499.1"/>
    <property type="molecule type" value="Genomic_DNA"/>
</dbReference>
<dbReference type="AlphaFoldDB" id="A0A0V7ZM11"/>
<reference evidence="2 3" key="1">
    <citation type="journal article" date="2015" name="Genome Announc.">
        <title>Draft Genome of the Euendolithic (true boring) Cyanobacterium Mastigocoleus testarum strain BC008.</title>
        <authorList>
            <person name="Guida B.S."/>
            <person name="Garcia-Pichel F."/>
        </authorList>
    </citation>
    <scope>NUCLEOTIDE SEQUENCE [LARGE SCALE GENOMIC DNA]</scope>
    <source>
        <strain evidence="2 3">BC008</strain>
    </source>
</reference>
<evidence type="ECO:0000256" key="1">
    <source>
        <dbReference type="SAM" id="MobiDB-lite"/>
    </source>
</evidence>
<sequence length="275" mass="30764">MALLPIINTNKFAPVAENSPNLAIGLLTHYSFDLGGYSASELVNRWRKDYAVSWLRLAIIEALYQGRYKAVSVQQILTLWHRRGQPTYHFNVEFENLICSKLPEDLTAAPNASAFLAARSDSQETKSQNVTSFPLKNHTSQPVAPRIKAATQKQLRASYESHQYKTSSRVNTSPQEKYRQLRSSAQTVVAQSKQRYLPSGEHNLSASDEFSWGSQGGMVEGLPVEDTATQKATTTKFLPQSDVNRPPIGQFTPEKSDRSELFTSKLRAIVREETG</sequence>
<organism evidence="2 3">
    <name type="scientific">Mastigocoleus testarum BC008</name>
    <dbReference type="NCBI Taxonomy" id="371196"/>
    <lineage>
        <taxon>Bacteria</taxon>
        <taxon>Bacillati</taxon>
        <taxon>Cyanobacteriota</taxon>
        <taxon>Cyanophyceae</taxon>
        <taxon>Nostocales</taxon>
        <taxon>Hapalosiphonaceae</taxon>
        <taxon>Mastigocoleus</taxon>
    </lineage>
</organism>
<feature type="region of interest" description="Disordered" evidence="1">
    <location>
        <begin position="239"/>
        <end position="259"/>
    </location>
</feature>
<evidence type="ECO:0008006" key="4">
    <source>
        <dbReference type="Google" id="ProtNLM"/>
    </source>
</evidence>
<keyword evidence="3" id="KW-1185">Reference proteome</keyword>
<name>A0A0V7ZM11_9CYAN</name>
<protein>
    <recommendedName>
        <fullName evidence="4">DnaD domain-containing protein</fullName>
    </recommendedName>
</protein>
<accession>A0A0V7ZM11</accession>
<evidence type="ECO:0000313" key="3">
    <source>
        <dbReference type="Proteomes" id="UP000053372"/>
    </source>
</evidence>
<comment type="caution">
    <text evidence="2">The sequence shown here is derived from an EMBL/GenBank/DDBJ whole genome shotgun (WGS) entry which is preliminary data.</text>
</comment>